<dbReference type="EMBL" id="CCCS020000078">
    <property type="protein sequence ID" value="CDQ12087.1"/>
    <property type="molecule type" value="Genomic_DNA"/>
</dbReference>
<organism evidence="1">
    <name type="scientific">Acidithiobacillus ferrivorans</name>
    <dbReference type="NCBI Taxonomy" id="160808"/>
    <lineage>
        <taxon>Bacteria</taxon>
        <taxon>Pseudomonadati</taxon>
        <taxon>Pseudomonadota</taxon>
        <taxon>Acidithiobacillia</taxon>
        <taxon>Acidithiobacillales</taxon>
        <taxon>Acidithiobacillaceae</taxon>
        <taxon>Acidithiobacillus</taxon>
    </lineage>
</organism>
<gene>
    <name evidence="1" type="ORF">AFERRI_80036</name>
</gene>
<sequence length="90" mass="10447">MIFYGIWNYSRHGHPTRRMDWVRKKLKRKRGKIVGGGISGKPAVLMLREQSFDRSKTVKRRFFVTLVRGGSGMLVTPSPNCWRMARCGCF</sequence>
<accession>A0A060UU06</accession>
<reference evidence="1" key="1">
    <citation type="submission" date="2014-03" db="EMBL/GenBank/DDBJ databases">
        <authorList>
            <person name="Genoscope - CEA"/>
        </authorList>
    </citation>
    <scope>NUCLEOTIDE SEQUENCE [LARGE SCALE GENOMIC DNA]</scope>
    <source>
        <strain evidence="1">CF27</strain>
    </source>
</reference>
<dbReference type="AlphaFoldDB" id="A0A060UU06"/>
<name>A0A060UU06_9PROT</name>
<comment type="caution">
    <text evidence="1">The sequence shown here is derived from an EMBL/GenBank/DDBJ whole genome shotgun (WGS) entry which is preliminary data.</text>
</comment>
<protein>
    <submittedName>
        <fullName evidence="1">Uncharacterized protein</fullName>
    </submittedName>
</protein>
<proteinExistence type="predicted"/>
<reference evidence="1" key="2">
    <citation type="submission" date="2014-07" db="EMBL/GenBank/DDBJ databases">
        <title>Initial genome analysis of the psychrotolerant acidophile Acidithiobacillus ferrivorans CF27: insights into iron and sulfur oxidation pathways and into biofilm formation.</title>
        <authorList>
            <person name="Talla E."/>
            <person name="Hedrich S."/>
            <person name="Mangenot S."/>
            <person name="Ji B."/>
            <person name="Johnson D.B."/>
            <person name="Barbe V."/>
            <person name="Bonnefoy V."/>
        </authorList>
    </citation>
    <scope>NUCLEOTIDE SEQUENCE [LARGE SCALE GENOMIC DNA]</scope>
    <source>
        <strain evidence="1">CF27</strain>
    </source>
</reference>
<evidence type="ECO:0000313" key="1">
    <source>
        <dbReference type="EMBL" id="CDQ12087.1"/>
    </source>
</evidence>